<dbReference type="Pfam" id="PF12146">
    <property type="entry name" value="Hydrolase_4"/>
    <property type="match status" value="1"/>
</dbReference>
<dbReference type="EMBL" id="VLLG01000002">
    <property type="protein sequence ID" value="TWI91899.1"/>
    <property type="molecule type" value="Genomic_DNA"/>
</dbReference>
<organism evidence="2 3">
    <name type="scientific">Chitinophaga japonensis</name>
    <name type="common">Flexibacter japonensis</name>
    <dbReference type="NCBI Taxonomy" id="104662"/>
    <lineage>
        <taxon>Bacteria</taxon>
        <taxon>Pseudomonadati</taxon>
        <taxon>Bacteroidota</taxon>
        <taxon>Chitinophagia</taxon>
        <taxon>Chitinophagales</taxon>
        <taxon>Chitinophagaceae</taxon>
        <taxon>Chitinophaga</taxon>
    </lineage>
</organism>
<sequence length="313" mass="35258">MPLLKRIGKIFLGLFLFSNTILAFHAWKFTHFYEDAAHTNMRPEQMNAWEKTRMVLFGVRLSKSVVHAFPEAPYETVHLKTQDGIPLEGWWIPAAQPAKGSVILLHGYGSNKGAKLPEARYFRELGYNTFLLDFRAHGNSGGYTCSIGYKEAEEVKLAYAHVRSRTAGPLVLWGMSMGAAAILKAVPEYHLQPDKLILESPFATLTDAVKSRMRSVHLPPTPLAQLITFWGGVEQGFWAPGFQPVQYAPHIQMPVLLCWGKKDIRVMEHETRDIYQALGSAQKKLVVFDSAGHHSICRREPEKWKAAISGFLQ</sequence>
<keyword evidence="3" id="KW-1185">Reference proteome</keyword>
<dbReference type="PANTHER" id="PTHR43358:SF4">
    <property type="entry name" value="ALPHA_BETA HYDROLASE FOLD-1 DOMAIN-CONTAINING PROTEIN"/>
    <property type="match status" value="1"/>
</dbReference>
<dbReference type="InterPro" id="IPR022742">
    <property type="entry name" value="Hydrolase_4"/>
</dbReference>
<name>A0A562TEE2_CHIJA</name>
<dbReference type="Gene3D" id="3.40.50.1820">
    <property type="entry name" value="alpha/beta hydrolase"/>
    <property type="match status" value="1"/>
</dbReference>
<dbReference type="AlphaFoldDB" id="A0A562TEE2"/>
<evidence type="ECO:0000313" key="2">
    <source>
        <dbReference type="EMBL" id="TWI91899.1"/>
    </source>
</evidence>
<evidence type="ECO:0000313" key="3">
    <source>
        <dbReference type="Proteomes" id="UP000316778"/>
    </source>
</evidence>
<dbReference type="PANTHER" id="PTHR43358">
    <property type="entry name" value="ALPHA/BETA-HYDROLASE"/>
    <property type="match status" value="1"/>
</dbReference>
<proteinExistence type="predicted"/>
<dbReference type="Proteomes" id="UP000316778">
    <property type="component" value="Unassembled WGS sequence"/>
</dbReference>
<dbReference type="OrthoDB" id="9777090at2"/>
<protein>
    <recommendedName>
        <fullName evidence="1">Serine aminopeptidase S33 domain-containing protein</fullName>
    </recommendedName>
</protein>
<evidence type="ECO:0000259" key="1">
    <source>
        <dbReference type="Pfam" id="PF12146"/>
    </source>
</evidence>
<reference evidence="2 3" key="1">
    <citation type="journal article" date="2013" name="Stand. Genomic Sci.">
        <title>Genomic Encyclopedia of Type Strains, Phase I: The one thousand microbial genomes (KMG-I) project.</title>
        <authorList>
            <person name="Kyrpides N.C."/>
            <person name="Woyke T."/>
            <person name="Eisen J.A."/>
            <person name="Garrity G."/>
            <person name="Lilburn T.G."/>
            <person name="Beck B.J."/>
            <person name="Whitman W.B."/>
            <person name="Hugenholtz P."/>
            <person name="Klenk H.P."/>
        </authorList>
    </citation>
    <scope>NUCLEOTIDE SEQUENCE [LARGE SCALE GENOMIC DNA]</scope>
    <source>
        <strain evidence="2 3">DSM 13484</strain>
    </source>
</reference>
<gene>
    <name evidence="2" type="ORF">LX66_1280</name>
</gene>
<dbReference type="InterPro" id="IPR052920">
    <property type="entry name" value="DNA-binding_regulatory"/>
</dbReference>
<comment type="caution">
    <text evidence="2">The sequence shown here is derived from an EMBL/GenBank/DDBJ whole genome shotgun (WGS) entry which is preliminary data.</text>
</comment>
<feature type="domain" description="Serine aminopeptidase S33" evidence="1">
    <location>
        <begin position="97"/>
        <end position="209"/>
    </location>
</feature>
<dbReference type="InterPro" id="IPR029058">
    <property type="entry name" value="AB_hydrolase_fold"/>
</dbReference>
<accession>A0A562TEE2</accession>
<dbReference type="RefSeq" id="WP_145711028.1">
    <property type="nucleotide sequence ID" value="NZ_BAAAFY010000001.1"/>
</dbReference>
<dbReference type="SUPFAM" id="SSF53474">
    <property type="entry name" value="alpha/beta-Hydrolases"/>
    <property type="match status" value="1"/>
</dbReference>